<comment type="caution">
    <text evidence="10">The sequence shown here is derived from an EMBL/GenBank/DDBJ whole genome shotgun (WGS) entry which is preliminary data.</text>
</comment>
<dbReference type="GO" id="GO:0005524">
    <property type="term" value="F:ATP binding"/>
    <property type="evidence" value="ECO:0007669"/>
    <property type="project" value="UniProtKB-KW"/>
</dbReference>
<evidence type="ECO:0008006" key="12">
    <source>
        <dbReference type="Google" id="ProtNLM"/>
    </source>
</evidence>
<evidence type="ECO:0000256" key="5">
    <source>
        <dbReference type="ARBA" id="ARBA00022840"/>
    </source>
</evidence>
<evidence type="ECO:0000259" key="8">
    <source>
        <dbReference type="Pfam" id="PF07005"/>
    </source>
</evidence>
<evidence type="ECO:0000313" key="10">
    <source>
        <dbReference type="EMBL" id="MCP3425399.1"/>
    </source>
</evidence>
<dbReference type="InterPro" id="IPR010737">
    <property type="entry name" value="4-carb_acid_sugar_kinase_N"/>
</dbReference>
<reference evidence="10" key="1">
    <citation type="submission" date="2022-06" db="EMBL/GenBank/DDBJ databases">
        <title>Rothia sp. isolated from sandalwood seedling.</title>
        <authorList>
            <person name="Tuikhar N."/>
            <person name="Kirdat K."/>
            <person name="Thorat V."/>
            <person name="Swetha P."/>
            <person name="Padma S."/>
            <person name="Sundararaj R."/>
            <person name="Yadav A."/>
        </authorList>
    </citation>
    <scope>NUCLEOTIDE SEQUENCE</scope>
    <source>
        <strain evidence="10">AR01</strain>
    </source>
</reference>
<keyword evidence="3" id="KW-0547">Nucleotide-binding</keyword>
<sequence>MLTSPRRLLVLDDDPTGSQCVHGVSVAFDEEPGPIRQTLAEPGSTCFVLTNTRALGEADAVAANRRIVEGVLATAGAAPAADGTDSTSDEPAPASDAGGAAPGDAPAGLHVVSRSDSTLRGHVIAEPNAIADALEAAGRPVDAFLFCPAMIEAGRYTEDDVHYAMVQGEARRVEDTDFAQDATFGYAHSDLREFLEEKSGGAVPAAEVLSIGLGDIREGGVGRVVEILAEAAGRRWVVVNATEYSDMEVVADAVTELEARGRVFVSRCGPSFVRPLAGQEGARVLDAEDIRAAGSGGRAAGPSDDAVEPSAAAGPDGEAADSSVTARVDGAAPSRARHGLVVVGSHVGLTTRQLRAVQERGTLTEFELDVARLLDGAQRERHLEETVAAIRAELGRNDCVVYTSRERVSTEDPDESLAIARSVSDAVVRVVEEVRGALPAWVVAKGGITSHEVAHRGLGIRLATVAGQFFPGQISLFRPEEAPAETLGCPYVVFPGNVGGEQALADVVDRLREAEA</sequence>
<dbReference type="InterPro" id="IPR031475">
    <property type="entry name" value="NBD_C"/>
</dbReference>
<dbReference type="Gene3D" id="3.40.50.10840">
    <property type="entry name" value="Putative sugar-binding, N-terminal domain"/>
    <property type="match status" value="1"/>
</dbReference>
<feature type="region of interest" description="Disordered" evidence="7">
    <location>
        <begin position="76"/>
        <end position="107"/>
    </location>
</feature>
<evidence type="ECO:0000256" key="2">
    <source>
        <dbReference type="ARBA" id="ARBA00022679"/>
    </source>
</evidence>
<gene>
    <name evidence="10" type="ORF">NBM05_05040</name>
</gene>
<evidence type="ECO:0000259" key="9">
    <source>
        <dbReference type="Pfam" id="PF17042"/>
    </source>
</evidence>
<evidence type="ECO:0000256" key="4">
    <source>
        <dbReference type="ARBA" id="ARBA00022777"/>
    </source>
</evidence>
<dbReference type="GO" id="GO:0016301">
    <property type="term" value="F:kinase activity"/>
    <property type="evidence" value="ECO:0007669"/>
    <property type="project" value="UniProtKB-KW"/>
</dbReference>
<dbReference type="SUPFAM" id="SSF142764">
    <property type="entry name" value="YgbK-like"/>
    <property type="match status" value="1"/>
</dbReference>
<organism evidence="10 11">
    <name type="scientific">Rothia santali</name>
    <dbReference type="NCBI Taxonomy" id="2949643"/>
    <lineage>
        <taxon>Bacteria</taxon>
        <taxon>Bacillati</taxon>
        <taxon>Actinomycetota</taxon>
        <taxon>Actinomycetes</taxon>
        <taxon>Micrococcales</taxon>
        <taxon>Micrococcaceae</taxon>
        <taxon>Rothia</taxon>
    </lineage>
</organism>
<protein>
    <recommendedName>
        <fullName evidence="12">Four-carbon acid sugar kinase family protein</fullName>
    </recommendedName>
</protein>
<evidence type="ECO:0000256" key="7">
    <source>
        <dbReference type="SAM" id="MobiDB-lite"/>
    </source>
</evidence>
<dbReference type="AlphaFoldDB" id="A0A9X2H964"/>
<comment type="similarity">
    <text evidence="1">Belongs to the four-carbon acid sugar kinase family.</text>
</comment>
<evidence type="ECO:0000256" key="3">
    <source>
        <dbReference type="ARBA" id="ARBA00022741"/>
    </source>
</evidence>
<feature type="region of interest" description="Disordered" evidence="7">
    <location>
        <begin position="293"/>
        <end position="322"/>
    </location>
</feature>
<evidence type="ECO:0000256" key="1">
    <source>
        <dbReference type="ARBA" id="ARBA00005715"/>
    </source>
</evidence>
<evidence type="ECO:0000256" key="6">
    <source>
        <dbReference type="ARBA" id="ARBA00023277"/>
    </source>
</evidence>
<dbReference type="EMBL" id="JANAFB010000008">
    <property type="protein sequence ID" value="MCP3425399.1"/>
    <property type="molecule type" value="Genomic_DNA"/>
</dbReference>
<proteinExistence type="inferred from homology"/>
<evidence type="ECO:0000313" key="11">
    <source>
        <dbReference type="Proteomes" id="UP001139502"/>
    </source>
</evidence>
<accession>A0A9X2H964</accession>
<feature type="domain" description="Four-carbon acid sugar kinase N-terminal" evidence="8">
    <location>
        <begin position="8"/>
        <end position="77"/>
    </location>
</feature>
<name>A0A9X2H964_9MICC</name>
<keyword evidence="2" id="KW-0808">Transferase</keyword>
<dbReference type="InterPro" id="IPR037051">
    <property type="entry name" value="4-carb_acid_sugar_kinase_N_sf"/>
</dbReference>
<dbReference type="Gene3D" id="3.40.980.20">
    <property type="entry name" value="Four-carbon acid sugar kinase, nucleotide binding domain"/>
    <property type="match status" value="1"/>
</dbReference>
<dbReference type="InterPro" id="IPR042213">
    <property type="entry name" value="NBD_C_sf"/>
</dbReference>
<keyword evidence="5" id="KW-0067">ATP-binding</keyword>
<feature type="domain" description="Four-carbon acid sugar kinase N-terminal" evidence="8">
    <location>
        <begin position="109"/>
        <end position="275"/>
    </location>
</feature>
<dbReference type="Pfam" id="PF17042">
    <property type="entry name" value="NBD_C"/>
    <property type="match status" value="1"/>
</dbReference>
<dbReference type="Pfam" id="PF07005">
    <property type="entry name" value="SBD_N"/>
    <property type="match status" value="2"/>
</dbReference>
<dbReference type="RefSeq" id="WP_254165580.1">
    <property type="nucleotide sequence ID" value="NZ_JANAFB010000008.1"/>
</dbReference>
<dbReference type="Proteomes" id="UP001139502">
    <property type="component" value="Unassembled WGS sequence"/>
</dbReference>
<feature type="domain" description="Four-carbon acid sugar kinase nucleotide binding" evidence="9">
    <location>
        <begin position="340"/>
        <end position="504"/>
    </location>
</feature>
<keyword evidence="4" id="KW-0418">Kinase</keyword>
<keyword evidence="11" id="KW-1185">Reference proteome</keyword>
<keyword evidence="6" id="KW-0119">Carbohydrate metabolism</keyword>